<keyword evidence="3" id="KW-1185">Reference proteome</keyword>
<gene>
    <name evidence="2" type="ORF">Q9291_03735</name>
</gene>
<feature type="transmembrane region" description="Helical" evidence="1">
    <location>
        <begin position="43"/>
        <end position="62"/>
    </location>
</feature>
<evidence type="ECO:0000313" key="3">
    <source>
        <dbReference type="Proteomes" id="UP001225906"/>
    </source>
</evidence>
<protein>
    <submittedName>
        <fullName evidence="2">DUF1294 domain-containing protein</fullName>
    </submittedName>
</protein>
<comment type="caution">
    <text evidence="2">The sequence shown here is derived from an EMBL/GenBank/DDBJ whole genome shotgun (WGS) entry which is preliminary data.</text>
</comment>
<keyword evidence="1" id="KW-0812">Transmembrane</keyword>
<dbReference type="InterPro" id="IPR010718">
    <property type="entry name" value="DUF1294"/>
</dbReference>
<evidence type="ECO:0000313" key="2">
    <source>
        <dbReference type="EMBL" id="MDP8566955.1"/>
    </source>
</evidence>
<name>A0ABT9JQW7_9PROT</name>
<dbReference type="RefSeq" id="WP_306388664.1">
    <property type="nucleotide sequence ID" value="NZ_JAVCAP010000005.1"/>
</dbReference>
<organism evidence="2 3">
    <name type="scientific">Methylophilus aquaticus</name>
    <dbReference type="NCBI Taxonomy" id="1971610"/>
    <lineage>
        <taxon>Bacteria</taxon>
        <taxon>Pseudomonadati</taxon>
        <taxon>Pseudomonadota</taxon>
        <taxon>Betaproteobacteria</taxon>
        <taxon>Nitrosomonadales</taxon>
        <taxon>Methylophilaceae</taxon>
        <taxon>Methylophilus</taxon>
    </lineage>
</organism>
<proteinExistence type="predicted"/>
<feature type="transmembrane region" description="Helical" evidence="1">
    <location>
        <begin position="20"/>
        <end position="37"/>
    </location>
</feature>
<dbReference type="Proteomes" id="UP001225906">
    <property type="component" value="Unassembled WGS sequence"/>
</dbReference>
<sequence>MRGRANPSRIEKKAVMPSGLRVMLSSVALAVLPVLVYRTRLPVHGVLWLVLISLATFLVYWLDKDAARHREWRVPERTLQWLSVLGGWPGALLAQGVLRHKSRKLRFQVWFWMAVAMHLLLMHGLAHADGQQFLHAVGRIVHQVVM</sequence>
<keyword evidence="1" id="KW-1133">Transmembrane helix</keyword>
<dbReference type="Pfam" id="PF06961">
    <property type="entry name" value="DUF1294"/>
    <property type="match status" value="1"/>
</dbReference>
<keyword evidence="1" id="KW-0472">Membrane</keyword>
<evidence type="ECO:0000256" key="1">
    <source>
        <dbReference type="SAM" id="Phobius"/>
    </source>
</evidence>
<reference evidence="3" key="1">
    <citation type="journal article" date="2019" name="Int. J. Syst. Evol. Microbiol.">
        <title>The Global Catalogue of Microorganisms (GCM) 10K type strain sequencing project: providing services to taxonomists for standard genome sequencing and annotation.</title>
        <authorList>
            <consortium name="The Broad Institute Genomics Platform"/>
            <consortium name="The Broad Institute Genome Sequencing Center for Infectious Disease"/>
            <person name="Wu L."/>
            <person name="Ma J."/>
        </authorList>
    </citation>
    <scope>NUCLEOTIDE SEQUENCE [LARGE SCALE GENOMIC DNA]</scope>
    <source>
        <strain evidence="3">VKM B-3159</strain>
    </source>
</reference>
<accession>A0ABT9JQW7</accession>
<feature type="transmembrane region" description="Helical" evidence="1">
    <location>
        <begin position="109"/>
        <end position="126"/>
    </location>
</feature>
<dbReference type="EMBL" id="JAVCAP010000005">
    <property type="protein sequence ID" value="MDP8566955.1"/>
    <property type="molecule type" value="Genomic_DNA"/>
</dbReference>